<dbReference type="Proteomes" id="UP000824334">
    <property type="component" value="Chromosome"/>
</dbReference>
<organism evidence="3 4">
    <name type="scientific">Brevundimonas nasdae</name>
    <dbReference type="NCBI Taxonomy" id="172043"/>
    <lineage>
        <taxon>Bacteria</taxon>
        <taxon>Pseudomonadati</taxon>
        <taxon>Pseudomonadota</taxon>
        <taxon>Alphaproteobacteria</taxon>
        <taxon>Caulobacterales</taxon>
        <taxon>Caulobacteraceae</taxon>
        <taxon>Brevundimonas</taxon>
    </lineage>
</organism>
<dbReference type="EMBL" id="CP080034">
    <property type="protein sequence ID" value="QYC09653.1"/>
    <property type="molecule type" value="Genomic_DNA"/>
</dbReference>
<proteinExistence type="predicted"/>
<evidence type="ECO:0000259" key="2">
    <source>
        <dbReference type="PROSITE" id="PS50911"/>
    </source>
</evidence>
<dbReference type="PROSITE" id="PS50911">
    <property type="entry name" value="CHAP"/>
    <property type="match status" value="1"/>
</dbReference>
<keyword evidence="4" id="KW-1185">Reference proteome</keyword>
<dbReference type="RefSeq" id="WP_201098765.1">
    <property type="nucleotide sequence ID" value="NZ_BAAAEE010000007.1"/>
</dbReference>
<evidence type="ECO:0000313" key="4">
    <source>
        <dbReference type="Proteomes" id="UP000824334"/>
    </source>
</evidence>
<dbReference type="GeneID" id="94376361"/>
<protein>
    <submittedName>
        <fullName evidence="3">CHAP domain-containing protein</fullName>
    </submittedName>
</protein>
<reference evidence="3 4" key="1">
    <citation type="submission" date="2021-07" db="EMBL/GenBank/DDBJ databases">
        <title>Isolation and characterization of bacteria from a gold mining with a capacity of golden bioaccumulation.</title>
        <authorList>
            <person name="Yang X.J."/>
        </authorList>
    </citation>
    <scope>NUCLEOTIDE SEQUENCE [LARGE SCALE GENOMIC DNA]</scope>
    <source>
        <strain evidence="3 4">Au29</strain>
    </source>
</reference>
<dbReference type="Pfam" id="PF05257">
    <property type="entry name" value="CHAP"/>
    <property type="match status" value="1"/>
</dbReference>
<feature type="signal peptide" evidence="1">
    <location>
        <begin position="1"/>
        <end position="28"/>
    </location>
</feature>
<accession>A0ABX8TEN2</accession>
<evidence type="ECO:0000313" key="3">
    <source>
        <dbReference type="EMBL" id="QYC09653.1"/>
    </source>
</evidence>
<dbReference type="InterPro" id="IPR007921">
    <property type="entry name" value="CHAP_dom"/>
</dbReference>
<gene>
    <name evidence="3" type="ORF">KWG56_13825</name>
</gene>
<feature type="chain" id="PRO_5047427942" evidence="1">
    <location>
        <begin position="29"/>
        <end position="182"/>
    </location>
</feature>
<keyword evidence="1" id="KW-0732">Signal</keyword>
<dbReference type="SUPFAM" id="SSF54001">
    <property type="entry name" value="Cysteine proteinases"/>
    <property type="match status" value="1"/>
</dbReference>
<sequence>MFKRLKAAAVAATLGFVTLGAVPSAANASEPYWQCVTFARMFSGINIFGDAWTWWRQATSNFRTGKAPETGSVLVFRPEGRMSRGHVAVVSDILTDRVVRVTHANWGGSRGKVEENVTVVDVSPANDWSQVKVWYNPINGLGTTVYPTYGFIYKGARDAFDAGRQIAANATAQPQPQAPGQH</sequence>
<feature type="domain" description="Peptidase C51" evidence="2">
    <location>
        <begin position="10"/>
        <end position="132"/>
    </location>
</feature>
<name>A0ABX8TEN2_9CAUL</name>
<evidence type="ECO:0000256" key="1">
    <source>
        <dbReference type="SAM" id="SignalP"/>
    </source>
</evidence>
<dbReference type="InterPro" id="IPR038765">
    <property type="entry name" value="Papain-like_cys_pep_sf"/>
</dbReference>
<dbReference type="Gene3D" id="3.90.1720.10">
    <property type="entry name" value="endopeptidase domain like (from Nostoc punctiforme)"/>
    <property type="match status" value="1"/>
</dbReference>